<evidence type="ECO:0000256" key="10">
    <source>
        <dbReference type="ARBA" id="ARBA00022723"/>
    </source>
</evidence>
<keyword evidence="12" id="KW-0411">Iron-sulfur</keyword>
<dbReference type="Pfam" id="PF04055">
    <property type="entry name" value="Radical_SAM"/>
    <property type="match status" value="1"/>
</dbReference>
<evidence type="ECO:0000256" key="8">
    <source>
        <dbReference type="ARBA" id="ARBA00022691"/>
    </source>
</evidence>
<keyword evidence="6" id="KW-0489">Methyltransferase</keyword>
<evidence type="ECO:0000256" key="3">
    <source>
        <dbReference type="ARBA" id="ARBA00022485"/>
    </source>
</evidence>
<dbReference type="SUPFAM" id="SSF102114">
    <property type="entry name" value="Radical SAM enzymes"/>
    <property type="match status" value="1"/>
</dbReference>
<dbReference type="Pfam" id="PF21016">
    <property type="entry name" value="RlmN_N"/>
    <property type="match status" value="1"/>
</dbReference>
<proteinExistence type="inferred from homology"/>
<evidence type="ECO:0000256" key="1">
    <source>
        <dbReference type="ARBA" id="ARBA00001966"/>
    </source>
</evidence>
<dbReference type="SFLD" id="SFLDS00029">
    <property type="entry name" value="Radical_SAM"/>
    <property type="match status" value="1"/>
</dbReference>
<keyword evidence="7" id="KW-0808">Transferase</keyword>
<keyword evidence="5" id="KW-0698">rRNA processing</keyword>
<dbReference type="GO" id="GO:0008173">
    <property type="term" value="F:RNA methyltransferase activity"/>
    <property type="evidence" value="ECO:0007669"/>
    <property type="project" value="InterPro"/>
</dbReference>
<dbReference type="InterPro" id="IPR058240">
    <property type="entry name" value="rSAM_sf"/>
</dbReference>
<dbReference type="Gene3D" id="1.10.150.530">
    <property type="match status" value="1"/>
</dbReference>
<dbReference type="InterPro" id="IPR007197">
    <property type="entry name" value="rSAM"/>
</dbReference>
<evidence type="ECO:0000256" key="12">
    <source>
        <dbReference type="ARBA" id="ARBA00023014"/>
    </source>
</evidence>
<keyword evidence="3" id="KW-0004">4Fe-4S</keyword>
<accession>A0A6B2L7U6</accession>
<organism evidence="14">
    <name type="scientific">Arcella intermedia</name>
    <dbReference type="NCBI Taxonomy" id="1963864"/>
    <lineage>
        <taxon>Eukaryota</taxon>
        <taxon>Amoebozoa</taxon>
        <taxon>Tubulinea</taxon>
        <taxon>Elardia</taxon>
        <taxon>Arcellinida</taxon>
        <taxon>Sphaerothecina</taxon>
        <taxon>Arcellidae</taxon>
        <taxon>Arcella</taxon>
    </lineage>
</organism>
<reference evidence="14" key="1">
    <citation type="journal article" date="2020" name="J. Eukaryot. Microbiol.">
        <title>De novo Sequencing, Assembly and Annotation of the Transcriptome for the Free-Living Testate Amoeba Arcella intermedia.</title>
        <authorList>
            <person name="Ribeiro G.M."/>
            <person name="Porfirio-Sousa A.L."/>
            <person name="Maurer-Alcala X.X."/>
            <person name="Katz L.A."/>
            <person name="Lahr D.J.G."/>
        </authorList>
    </citation>
    <scope>NUCLEOTIDE SEQUENCE</scope>
</reference>
<name>A0A6B2L7U6_9EUKA</name>
<evidence type="ECO:0000313" key="14">
    <source>
        <dbReference type="EMBL" id="NDV33036.1"/>
    </source>
</evidence>
<dbReference type="GO" id="GO:0046872">
    <property type="term" value="F:metal ion binding"/>
    <property type="evidence" value="ECO:0007669"/>
    <property type="project" value="UniProtKB-KW"/>
</dbReference>
<keyword evidence="10" id="KW-0479">Metal-binding</keyword>
<evidence type="ECO:0000256" key="11">
    <source>
        <dbReference type="ARBA" id="ARBA00023004"/>
    </source>
</evidence>
<comment type="cofactor">
    <cofactor evidence="1">
        <name>[4Fe-4S] cluster</name>
        <dbReference type="ChEBI" id="CHEBI:49883"/>
    </cofactor>
</comment>
<dbReference type="SFLD" id="SFLDF00275">
    <property type="entry name" value="adenosine_C2_methyltransferase"/>
    <property type="match status" value="1"/>
</dbReference>
<keyword evidence="9" id="KW-0819">tRNA processing</keyword>
<dbReference type="InterPro" id="IPR027492">
    <property type="entry name" value="RNA_MTrfase_RlmN"/>
</dbReference>
<evidence type="ECO:0000259" key="13">
    <source>
        <dbReference type="PROSITE" id="PS51918"/>
    </source>
</evidence>
<dbReference type="Gene3D" id="3.20.20.70">
    <property type="entry name" value="Aldolase class I"/>
    <property type="match status" value="1"/>
</dbReference>
<dbReference type="HAMAP" id="MF_01849">
    <property type="entry name" value="RNA_methyltr_RlmN"/>
    <property type="match status" value="1"/>
</dbReference>
<dbReference type="NCBIfam" id="TIGR00048">
    <property type="entry name" value="rRNA_mod_RlmN"/>
    <property type="match status" value="1"/>
</dbReference>
<protein>
    <recommendedName>
        <fullName evidence="13">Radical SAM core domain-containing protein</fullName>
    </recommendedName>
</protein>
<evidence type="ECO:0000256" key="6">
    <source>
        <dbReference type="ARBA" id="ARBA00022603"/>
    </source>
</evidence>
<dbReference type="PIRSF" id="PIRSF006004">
    <property type="entry name" value="CHP00048"/>
    <property type="match status" value="1"/>
</dbReference>
<dbReference type="EMBL" id="GIBP01004067">
    <property type="protein sequence ID" value="NDV33036.1"/>
    <property type="molecule type" value="Transcribed_RNA"/>
</dbReference>
<dbReference type="InterPro" id="IPR004383">
    <property type="entry name" value="rRNA_lsu_MTrfase_RlmN/Cfr"/>
</dbReference>
<evidence type="ECO:0000256" key="9">
    <source>
        <dbReference type="ARBA" id="ARBA00022694"/>
    </source>
</evidence>
<comment type="subcellular location">
    <subcellularLocation>
        <location evidence="2">Cytoplasm</location>
    </subcellularLocation>
</comment>
<keyword evidence="11" id="KW-0408">Iron</keyword>
<evidence type="ECO:0000256" key="4">
    <source>
        <dbReference type="ARBA" id="ARBA00022490"/>
    </source>
</evidence>
<evidence type="ECO:0000256" key="2">
    <source>
        <dbReference type="ARBA" id="ARBA00004496"/>
    </source>
</evidence>
<keyword evidence="8" id="KW-0949">S-adenosyl-L-methionine</keyword>
<evidence type="ECO:0000256" key="5">
    <source>
        <dbReference type="ARBA" id="ARBA00022552"/>
    </source>
</evidence>
<dbReference type="InterPro" id="IPR040072">
    <property type="entry name" value="Methyltransferase_A"/>
</dbReference>
<dbReference type="GO" id="GO:0005737">
    <property type="term" value="C:cytoplasm"/>
    <property type="evidence" value="ECO:0007669"/>
    <property type="project" value="UniProtKB-SubCell"/>
</dbReference>
<dbReference type="AlphaFoldDB" id="A0A6B2L7U6"/>
<dbReference type="GO" id="GO:0070475">
    <property type="term" value="P:rRNA base methylation"/>
    <property type="evidence" value="ECO:0007669"/>
    <property type="project" value="InterPro"/>
</dbReference>
<keyword evidence="4" id="KW-0963">Cytoplasm</keyword>
<dbReference type="InterPro" id="IPR013785">
    <property type="entry name" value="Aldolase_TIM"/>
</dbReference>
<dbReference type="PANTHER" id="PTHR30544:SF5">
    <property type="entry name" value="RADICAL SAM CORE DOMAIN-CONTAINING PROTEIN"/>
    <property type="match status" value="1"/>
</dbReference>
<dbReference type="GO" id="GO:0051539">
    <property type="term" value="F:4 iron, 4 sulfur cluster binding"/>
    <property type="evidence" value="ECO:0007669"/>
    <property type="project" value="UniProtKB-KW"/>
</dbReference>
<dbReference type="CDD" id="cd01335">
    <property type="entry name" value="Radical_SAM"/>
    <property type="match status" value="1"/>
</dbReference>
<dbReference type="PROSITE" id="PS51918">
    <property type="entry name" value="RADICAL_SAM"/>
    <property type="match status" value="1"/>
</dbReference>
<dbReference type="SFLD" id="SFLDG01062">
    <property type="entry name" value="methyltransferase_(Class_A)"/>
    <property type="match status" value="1"/>
</dbReference>
<dbReference type="InterPro" id="IPR048641">
    <property type="entry name" value="RlmN_N"/>
</dbReference>
<dbReference type="PANTHER" id="PTHR30544">
    <property type="entry name" value="23S RRNA METHYLTRANSFERASE"/>
    <property type="match status" value="1"/>
</dbReference>
<dbReference type="GO" id="GO:0030488">
    <property type="term" value="P:tRNA methylation"/>
    <property type="evidence" value="ECO:0007669"/>
    <property type="project" value="InterPro"/>
</dbReference>
<feature type="domain" description="Radical SAM core" evidence="13">
    <location>
        <begin position="92"/>
        <end position="331"/>
    </location>
</feature>
<sequence length="351" mass="39812">MMNMKKEELVEEFKKYNLPSYRVNQIWTWIYNKGVKDFDCMLNLSKETRHLLKQYYEIDFGTVTKDTLSEDGTRKFLIKFGSHQVESVFIPETLRGTICVSSQVGCSLSCSFCHTGTQKIARNLTAGEIVSQVLQAKHLMYDFTPTGKIVSNIVFMGQGEPFYNYTNVREAIKILLDQNGLSFSKRRITVSTSGVVPNIKKLGTEFTGISLAISLHAVTNELRSQLVPANKQWPLEELIEACKNFPGLGPFNRITFEYVMLKDVNDSDEMAHKLADLLTGFPALVNLIPFNPWPGTIYETSSNNRIRRFAEIISEKGIEAPIRWPRGRDISAACGQLKTESEKEKEKNISI</sequence>
<evidence type="ECO:0000256" key="7">
    <source>
        <dbReference type="ARBA" id="ARBA00022679"/>
    </source>
</evidence>
<dbReference type="FunFam" id="3.20.20.70:FF:000014">
    <property type="entry name" value="Probable dual-specificity RNA methyltransferase RlmN"/>
    <property type="match status" value="1"/>
</dbReference>